<evidence type="ECO:0000256" key="3">
    <source>
        <dbReference type="ARBA" id="ARBA00023284"/>
    </source>
</evidence>
<dbReference type="SUPFAM" id="SSF52833">
    <property type="entry name" value="Thioredoxin-like"/>
    <property type="match status" value="1"/>
</dbReference>
<dbReference type="PANTHER" id="PTHR42852">
    <property type="entry name" value="THIOL:DISULFIDE INTERCHANGE PROTEIN DSBE"/>
    <property type="match status" value="1"/>
</dbReference>
<evidence type="ECO:0000256" key="1">
    <source>
        <dbReference type="ARBA" id="ARBA00004196"/>
    </source>
</evidence>
<dbReference type="InterPro" id="IPR050553">
    <property type="entry name" value="Thioredoxin_ResA/DsbE_sf"/>
</dbReference>
<dbReference type="GO" id="GO:0008961">
    <property type="term" value="F:phosphatidylglycerol-prolipoprotein diacylglyceryl transferase activity"/>
    <property type="evidence" value="ECO:0007669"/>
    <property type="project" value="InterPro"/>
</dbReference>
<keyword evidence="4" id="KW-1133">Transmembrane helix</keyword>
<feature type="domain" description="Thioredoxin" evidence="5">
    <location>
        <begin position="129"/>
        <end position="267"/>
    </location>
</feature>
<protein>
    <submittedName>
        <fullName evidence="6">Peroxiredoxin</fullName>
    </submittedName>
</protein>
<feature type="transmembrane region" description="Helical" evidence="4">
    <location>
        <begin position="45"/>
        <end position="65"/>
    </location>
</feature>
<dbReference type="InterPro" id="IPR013766">
    <property type="entry name" value="Thioredoxin_domain"/>
</dbReference>
<dbReference type="AlphaFoldDB" id="A0A2W4Z1Q5"/>
<keyword evidence="4" id="KW-0812">Transmembrane</keyword>
<dbReference type="GO" id="GO:0042158">
    <property type="term" value="P:lipoprotein biosynthetic process"/>
    <property type="evidence" value="ECO:0007669"/>
    <property type="project" value="InterPro"/>
</dbReference>
<dbReference type="InterPro" id="IPR001640">
    <property type="entry name" value="Lgt"/>
</dbReference>
<dbReference type="Pfam" id="PF01790">
    <property type="entry name" value="LGT"/>
    <property type="match status" value="1"/>
</dbReference>
<keyword evidence="3" id="KW-0676">Redox-active center</keyword>
<dbReference type="CDD" id="cd02966">
    <property type="entry name" value="TlpA_like_family"/>
    <property type="match status" value="1"/>
</dbReference>
<dbReference type="GO" id="GO:0015036">
    <property type="term" value="F:disulfide oxidoreductase activity"/>
    <property type="evidence" value="ECO:0007669"/>
    <property type="project" value="UniProtKB-ARBA"/>
</dbReference>
<dbReference type="InterPro" id="IPR017937">
    <property type="entry name" value="Thioredoxin_CS"/>
</dbReference>
<dbReference type="Pfam" id="PF08534">
    <property type="entry name" value="Redoxin"/>
    <property type="match status" value="1"/>
</dbReference>
<evidence type="ECO:0000313" key="6">
    <source>
        <dbReference type="EMBL" id="PZO76014.1"/>
    </source>
</evidence>
<evidence type="ECO:0000256" key="2">
    <source>
        <dbReference type="ARBA" id="ARBA00022748"/>
    </source>
</evidence>
<dbReference type="GO" id="GO:0005886">
    <property type="term" value="C:plasma membrane"/>
    <property type="evidence" value="ECO:0007669"/>
    <property type="project" value="InterPro"/>
</dbReference>
<name>A0A2W4Z1Q5_9SPHN</name>
<dbReference type="InterPro" id="IPR036249">
    <property type="entry name" value="Thioredoxin-like_sf"/>
</dbReference>
<evidence type="ECO:0000313" key="7">
    <source>
        <dbReference type="Proteomes" id="UP000249555"/>
    </source>
</evidence>
<dbReference type="PROSITE" id="PS51352">
    <property type="entry name" value="THIOREDOXIN_2"/>
    <property type="match status" value="1"/>
</dbReference>
<dbReference type="GO" id="GO:0030313">
    <property type="term" value="C:cell envelope"/>
    <property type="evidence" value="ECO:0007669"/>
    <property type="project" value="UniProtKB-SubCell"/>
</dbReference>
<keyword evidence="2" id="KW-0201">Cytochrome c-type biogenesis</keyword>
<feature type="transmembrane region" description="Helical" evidence="4">
    <location>
        <begin position="77"/>
        <end position="98"/>
    </location>
</feature>
<dbReference type="Proteomes" id="UP000249555">
    <property type="component" value="Unassembled WGS sequence"/>
</dbReference>
<comment type="subcellular location">
    <subcellularLocation>
        <location evidence="1">Cell envelope</location>
    </subcellularLocation>
</comment>
<evidence type="ECO:0000259" key="5">
    <source>
        <dbReference type="PROSITE" id="PS51352"/>
    </source>
</evidence>
<gene>
    <name evidence="6" type="ORF">DI640_04065</name>
</gene>
<reference evidence="6 7" key="1">
    <citation type="submission" date="2017-08" db="EMBL/GenBank/DDBJ databases">
        <title>Infants hospitalized years apart are colonized by the same room-sourced microbial strains.</title>
        <authorList>
            <person name="Brooks B."/>
            <person name="Olm M.R."/>
            <person name="Firek B.A."/>
            <person name="Baker R."/>
            <person name="Thomas B.C."/>
            <person name="Morowitz M.J."/>
            <person name="Banfield J.F."/>
        </authorList>
    </citation>
    <scope>NUCLEOTIDE SEQUENCE [LARGE SCALE GENOMIC DNA]</scope>
    <source>
        <strain evidence="6">S2_018_000_R3_119</strain>
    </source>
</reference>
<feature type="transmembrane region" description="Helical" evidence="4">
    <location>
        <begin position="110"/>
        <end position="128"/>
    </location>
</feature>
<evidence type="ECO:0000256" key="4">
    <source>
        <dbReference type="SAM" id="Phobius"/>
    </source>
</evidence>
<feature type="transmembrane region" description="Helical" evidence="4">
    <location>
        <begin position="17"/>
        <end position="33"/>
    </location>
</feature>
<dbReference type="Gene3D" id="3.40.30.10">
    <property type="entry name" value="Glutaredoxin"/>
    <property type="match status" value="1"/>
</dbReference>
<proteinExistence type="predicted"/>
<dbReference type="EMBL" id="QFMX01000003">
    <property type="protein sequence ID" value="PZO76014.1"/>
    <property type="molecule type" value="Genomic_DNA"/>
</dbReference>
<dbReference type="InterPro" id="IPR013740">
    <property type="entry name" value="Redoxin"/>
</dbReference>
<sequence>MGNTVALGPLVLSTDRLLALLAIAAFIGLVSFLTRKSPRPTSNAATAAVVAGLVTGRIGYVAMHIPSYSDDPLSALAIWQGGFSAIAGIVGAALVLVATLRRSAALYRSLASLGIAVMVWAAAAHLLVEDTAIPLPKGLVAYTIDGRPVAIDIFRGTPFVINLWATWCGPCQREMPMLVRAAAARPAVPVLFIDQGETPDVVKAFLATKRLASPHLLVDRSQDFSRAVGSGALPTTVFVAADGMIRESHAGEISRAALDDGIDDILETNQ</sequence>
<dbReference type="GO" id="GO:0017004">
    <property type="term" value="P:cytochrome complex assembly"/>
    <property type="evidence" value="ECO:0007669"/>
    <property type="project" value="UniProtKB-KW"/>
</dbReference>
<comment type="caution">
    <text evidence="6">The sequence shown here is derived from an EMBL/GenBank/DDBJ whole genome shotgun (WGS) entry which is preliminary data.</text>
</comment>
<keyword evidence="4" id="KW-0472">Membrane</keyword>
<organism evidence="6 7">
    <name type="scientific">Sphingomonas taxi</name>
    <dbReference type="NCBI Taxonomy" id="1549858"/>
    <lineage>
        <taxon>Bacteria</taxon>
        <taxon>Pseudomonadati</taxon>
        <taxon>Pseudomonadota</taxon>
        <taxon>Alphaproteobacteria</taxon>
        <taxon>Sphingomonadales</taxon>
        <taxon>Sphingomonadaceae</taxon>
        <taxon>Sphingomonas</taxon>
    </lineage>
</organism>
<dbReference type="PANTHER" id="PTHR42852:SF13">
    <property type="entry name" value="PROTEIN DIPZ"/>
    <property type="match status" value="1"/>
</dbReference>
<dbReference type="PROSITE" id="PS00194">
    <property type="entry name" value="THIOREDOXIN_1"/>
    <property type="match status" value="1"/>
</dbReference>
<accession>A0A2W4Z1Q5</accession>